<sequence length="101" mass="11596">MPLITGPSLDSIAKDLTAWYLETRETLIQALEEGYPYGSVPLTPSEQIDRFMSMTPEDWEGLTNKLTERHRGKPNAEELVRKDLEEFVAKMNRMTSPRRAV</sequence>
<protein>
    <submittedName>
        <fullName evidence="1">Uncharacterized protein</fullName>
    </submittedName>
</protein>
<dbReference type="EMBL" id="LAZR01041413">
    <property type="protein sequence ID" value="KKL12055.1"/>
    <property type="molecule type" value="Genomic_DNA"/>
</dbReference>
<comment type="caution">
    <text evidence="1">The sequence shown here is derived from an EMBL/GenBank/DDBJ whole genome shotgun (WGS) entry which is preliminary data.</text>
</comment>
<name>A0A0F9ARI2_9ZZZZ</name>
<reference evidence="1" key="1">
    <citation type="journal article" date="2015" name="Nature">
        <title>Complex archaea that bridge the gap between prokaryotes and eukaryotes.</title>
        <authorList>
            <person name="Spang A."/>
            <person name="Saw J.H."/>
            <person name="Jorgensen S.L."/>
            <person name="Zaremba-Niedzwiedzka K."/>
            <person name="Martijn J."/>
            <person name="Lind A.E."/>
            <person name="van Eijk R."/>
            <person name="Schleper C."/>
            <person name="Guy L."/>
            <person name="Ettema T.J."/>
        </authorList>
    </citation>
    <scope>NUCLEOTIDE SEQUENCE</scope>
</reference>
<evidence type="ECO:0000313" key="1">
    <source>
        <dbReference type="EMBL" id="KKL12055.1"/>
    </source>
</evidence>
<organism evidence="1">
    <name type="scientific">marine sediment metagenome</name>
    <dbReference type="NCBI Taxonomy" id="412755"/>
    <lineage>
        <taxon>unclassified sequences</taxon>
        <taxon>metagenomes</taxon>
        <taxon>ecological metagenomes</taxon>
    </lineage>
</organism>
<accession>A0A0F9ARI2</accession>
<dbReference type="AlphaFoldDB" id="A0A0F9ARI2"/>
<proteinExistence type="predicted"/>
<gene>
    <name evidence="1" type="ORF">LCGC14_2539600</name>
</gene>